<dbReference type="PANTHER" id="PTHR31807:SF6">
    <property type="entry name" value="PROTEIN ENDOSPERM DEFECTIVE 1-RELATED"/>
    <property type="match status" value="1"/>
</dbReference>
<reference evidence="3" key="1">
    <citation type="submission" date="2018-02" db="EMBL/GenBank/DDBJ databases">
        <authorList>
            <person name="Cohen D.B."/>
            <person name="Kent A.D."/>
        </authorList>
    </citation>
    <scope>NUCLEOTIDE SEQUENCE</scope>
</reference>
<name>A0A2N9IPG1_FAGSY</name>
<evidence type="ECO:0000313" key="3">
    <source>
        <dbReference type="EMBL" id="SPD25983.1"/>
    </source>
</evidence>
<feature type="compositionally biased region" description="Polar residues" evidence="2">
    <location>
        <begin position="196"/>
        <end position="222"/>
    </location>
</feature>
<dbReference type="GO" id="GO:0005880">
    <property type="term" value="C:nuclear microtubule"/>
    <property type="evidence" value="ECO:0007669"/>
    <property type="project" value="TreeGrafter"/>
</dbReference>
<proteinExistence type="inferred from homology"/>
<dbReference type="GO" id="GO:0005737">
    <property type="term" value="C:cytoplasm"/>
    <property type="evidence" value="ECO:0007669"/>
    <property type="project" value="TreeGrafter"/>
</dbReference>
<feature type="compositionally biased region" description="Low complexity" evidence="2">
    <location>
        <begin position="160"/>
        <end position="176"/>
    </location>
</feature>
<feature type="compositionally biased region" description="Polar residues" evidence="2">
    <location>
        <begin position="1"/>
        <end position="11"/>
    </location>
</feature>
<accession>A0A2N9IPG1</accession>
<feature type="region of interest" description="Disordered" evidence="2">
    <location>
        <begin position="1"/>
        <end position="89"/>
    </location>
</feature>
<dbReference type="InterPro" id="IPR007573">
    <property type="entry name" value="QWRF"/>
</dbReference>
<gene>
    <name evidence="3" type="ORF">FSB_LOCUS53865</name>
</gene>
<feature type="region of interest" description="Disordered" evidence="2">
    <location>
        <begin position="196"/>
        <end position="233"/>
    </location>
</feature>
<feature type="compositionally biased region" description="Low complexity" evidence="2">
    <location>
        <begin position="12"/>
        <end position="25"/>
    </location>
</feature>
<organism evidence="3">
    <name type="scientific">Fagus sylvatica</name>
    <name type="common">Beechnut</name>
    <dbReference type="NCBI Taxonomy" id="28930"/>
    <lineage>
        <taxon>Eukaryota</taxon>
        <taxon>Viridiplantae</taxon>
        <taxon>Streptophyta</taxon>
        <taxon>Embryophyta</taxon>
        <taxon>Tracheophyta</taxon>
        <taxon>Spermatophyta</taxon>
        <taxon>Magnoliopsida</taxon>
        <taxon>eudicotyledons</taxon>
        <taxon>Gunneridae</taxon>
        <taxon>Pentapetalae</taxon>
        <taxon>rosids</taxon>
        <taxon>fabids</taxon>
        <taxon>Fagales</taxon>
        <taxon>Fagaceae</taxon>
        <taxon>Fagus</taxon>
    </lineage>
</organism>
<feature type="compositionally biased region" description="Pro residues" evidence="2">
    <location>
        <begin position="26"/>
        <end position="36"/>
    </location>
</feature>
<sequence length="384" mass="42649">MQEQHQAQVTDSSTTTMESEEVSSLLPPPPPPPPPPSHRRPRVREVSSRFMSPLISKEEQQRSNSVNRQRRRHLDMEPLYCSDDENRPTGTEYIQIQSSETSLPLESHCRAALTSSTTHRKQQRSSVVKLSKENRGGRAEQPFSKTCSGKFVNNAFTTPSRPDTPTTVTATTTTSSRFRRSTNMSATAAAKLLQSSGMSQPSLPLNSSDDTNHNLRSNTTARSLPDFRSSMPEAEAEAEADMTLPTRLLAEKNFTRGGSASSDSFKFSASPCSRSLNLPPNYSLPKPYTNSVKPPVPPCAKLLGTDTNTRKGKKVFTHQENVHSLRLLHNRYLQWRFANAKAEASMQAQQIECQVAVNTRLITMEMPFSNCPKCMITTTTTTKS</sequence>
<evidence type="ECO:0000256" key="2">
    <source>
        <dbReference type="SAM" id="MobiDB-lite"/>
    </source>
</evidence>
<dbReference type="Pfam" id="PF04484">
    <property type="entry name" value="QWRF"/>
    <property type="match status" value="1"/>
</dbReference>
<dbReference type="AlphaFoldDB" id="A0A2N9IPG1"/>
<dbReference type="GO" id="GO:0051225">
    <property type="term" value="P:spindle assembly"/>
    <property type="evidence" value="ECO:0007669"/>
    <property type="project" value="TreeGrafter"/>
</dbReference>
<dbReference type="GO" id="GO:0008017">
    <property type="term" value="F:microtubule binding"/>
    <property type="evidence" value="ECO:0007669"/>
    <property type="project" value="TreeGrafter"/>
</dbReference>
<comment type="similarity">
    <text evidence="1">Belongs to the QWRF family.</text>
</comment>
<protein>
    <submittedName>
        <fullName evidence="3">Uncharacterized protein</fullName>
    </submittedName>
</protein>
<evidence type="ECO:0000256" key="1">
    <source>
        <dbReference type="ARBA" id="ARBA00010016"/>
    </source>
</evidence>
<dbReference type="EMBL" id="OIVN01006138">
    <property type="protein sequence ID" value="SPD25983.1"/>
    <property type="molecule type" value="Genomic_DNA"/>
</dbReference>
<dbReference type="PANTHER" id="PTHR31807">
    <property type="entry name" value="AUGMIN FAMILY MEMBER"/>
    <property type="match status" value="1"/>
</dbReference>
<feature type="region of interest" description="Disordered" evidence="2">
    <location>
        <begin position="114"/>
        <end position="183"/>
    </location>
</feature>